<keyword evidence="9" id="KW-0808">Transferase</keyword>
<evidence type="ECO:0000256" key="4">
    <source>
        <dbReference type="ARBA" id="ARBA00022692"/>
    </source>
</evidence>
<keyword evidence="4 7" id="KW-0812">Transmembrane</keyword>
<keyword evidence="3" id="KW-1003">Cell membrane</keyword>
<accession>A0A3A6QC65</accession>
<feature type="transmembrane region" description="Helical" evidence="7">
    <location>
        <begin position="201"/>
        <end position="222"/>
    </location>
</feature>
<dbReference type="GO" id="GO:0009246">
    <property type="term" value="P:enterobacterial common antigen biosynthetic process"/>
    <property type="evidence" value="ECO:0007669"/>
    <property type="project" value="TreeGrafter"/>
</dbReference>
<dbReference type="Proteomes" id="UP000273252">
    <property type="component" value="Unassembled WGS sequence"/>
</dbReference>
<feature type="transmembrane region" description="Helical" evidence="7">
    <location>
        <begin position="284"/>
        <end position="305"/>
    </location>
</feature>
<dbReference type="OrthoDB" id="265992at2"/>
<feature type="transmembrane region" description="Helical" evidence="7">
    <location>
        <begin position="134"/>
        <end position="150"/>
    </location>
</feature>
<evidence type="ECO:0000256" key="6">
    <source>
        <dbReference type="ARBA" id="ARBA00023136"/>
    </source>
</evidence>
<evidence type="ECO:0000256" key="3">
    <source>
        <dbReference type="ARBA" id="ARBA00022475"/>
    </source>
</evidence>
<comment type="subcellular location">
    <subcellularLocation>
        <location evidence="1">Cell membrane</location>
        <topology evidence="1">Multi-pass membrane protein</topology>
    </subcellularLocation>
</comment>
<keyword evidence="10" id="KW-1185">Reference proteome</keyword>
<dbReference type="PANTHER" id="PTHR40074:SF2">
    <property type="entry name" value="O-ACETYLTRANSFERASE WECH"/>
    <property type="match status" value="1"/>
</dbReference>
<protein>
    <submittedName>
        <fullName evidence="9">Acyltransferase</fullName>
    </submittedName>
</protein>
<dbReference type="Pfam" id="PF01757">
    <property type="entry name" value="Acyl_transf_3"/>
    <property type="match status" value="1"/>
</dbReference>
<evidence type="ECO:0000313" key="10">
    <source>
        <dbReference type="Proteomes" id="UP000273252"/>
    </source>
</evidence>
<proteinExistence type="inferred from homology"/>
<keyword evidence="6 7" id="KW-0472">Membrane</keyword>
<feature type="transmembrane region" description="Helical" evidence="7">
    <location>
        <begin position="70"/>
        <end position="90"/>
    </location>
</feature>
<reference evidence="9 10" key="1">
    <citation type="submission" date="2018-08" db="EMBL/GenBank/DDBJ databases">
        <title>Vibrio isolated from the Eastern China Marginal Seas.</title>
        <authorList>
            <person name="Li Y."/>
        </authorList>
    </citation>
    <scope>NUCLEOTIDE SEQUENCE [LARGE SCALE GENOMIC DNA]</scope>
    <source>
        <strain evidence="9 10">BEI233</strain>
    </source>
</reference>
<keyword evidence="9" id="KW-0012">Acyltransferase</keyword>
<evidence type="ECO:0000256" key="7">
    <source>
        <dbReference type="SAM" id="Phobius"/>
    </source>
</evidence>
<dbReference type="GO" id="GO:0016413">
    <property type="term" value="F:O-acetyltransferase activity"/>
    <property type="evidence" value="ECO:0007669"/>
    <property type="project" value="TreeGrafter"/>
</dbReference>
<dbReference type="InterPro" id="IPR002656">
    <property type="entry name" value="Acyl_transf_3_dom"/>
</dbReference>
<feature type="transmembrane region" description="Helical" evidence="7">
    <location>
        <begin position="170"/>
        <end position="189"/>
    </location>
</feature>
<name>A0A3A6QC65_9VIBR</name>
<dbReference type="EMBL" id="QVMU01000029">
    <property type="protein sequence ID" value="RJX66223.1"/>
    <property type="molecule type" value="Genomic_DNA"/>
</dbReference>
<dbReference type="AlphaFoldDB" id="A0A3A6QC65"/>
<organism evidence="9 10">
    <name type="scientific">Vibrio sinensis</name>
    <dbReference type="NCBI Taxonomy" id="2302434"/>
    <lineage>
        <taxon>Bacteria</taxon>
        <taxon>Pseudomonadati</taxon>
        <taxon>Pseudomonadota</taxon>
        <taxon>Gammaproteobacteria</taxon>
        <taxon>Vibrionales</taxon>
        <taxon>Vibrionaceae</taxon>
        <taxon>Vibrio</taxon>
    </lineage>
</organism>
<dbReference type="RefSeq" id="WP_120034864.1">
    <property type="nucleotide sequence ID" value="NZ_QVMU01000029.1"/>
</dbReference>
<feature type="transmembrane region" description="Helical" evidence="7">
    <location>
        <begin position="260"/>
        <end position="278"/>
    </location>
</feature>
<sequence length="315" mass="36925">MENRNLVLDATKILLAIMVVGIHGQFLIDTNDLGYYISTQGLFRIAVPFFFIVSGFYFTSINNSHKLTYWLKRISALYVFWMVFYIYFWMKPQLYSASEIARTILIGYHHLWYLPAMIGAAIMTYLFRKNMRVGFILSILLFITGVLIQYSGNYDFFNTKSINETMNTTYMHRNFLFIGFPFFYIGFLFNRLRTSINVQPWIISTITLSGLLLLLFESWFNFNNEHNHGGFDNYLSLIIICPALFLWIINLDLTTPIKNLALVSSAIYFIHPFFILLLKKVTELGHTHISLLTILLSAFSSYILIKMNYRFKFIL</sequence>
<evidence type="ECO:0000256" key="5">
    <source>
        <dbReference type="ARBA" id="ARBA00022989"/>
    </source>
</evidence>
<gene>
    <name evidence="9" type="ORF">DZ860_20540</name>
</gene>
<feature type="transmembrane region" description="Helical" evidence="7">
    <location>
        <begin position="7"/>
        <end position="28"/>
    </location>
</feature>
<evidence type="ECO:0000259" key="8">
    <source>
        <dbReference type="Pfam" id="PF01757"/>
    </source>
</evidence>
<dbReference type="PANTHER" id="PTHR40074">
    <property type="entry name" value="O-ACETYLTRANSFERASE WECH"/>
    <property type="match status" value="1"/>
</dbReference>
<dbReference type="GO" id="GO:0005886">
    <property type="term" value="C:plasma membrane"/>
    <property type="evidence" value="ECO:0007669"/>
    <property type="project" value="UniProtKB-SubCell"/>
</dbReference>
<feature type="transmembrane region" description="Helical" evidence="7">
    <location>
        <begin position="234"/>
        <end position="253"/>
    </location>
</feature>
<feature type="transmembrane region" description="Helical" evidence="7">
    <location>
        <begin position="34"/>
        <end position="58"/>
    </location>
</feature>
<feature type="transmembrane region" description="Helical" evidence="7">
    <location>
        <begin position="110"/>
        <end position="127"/>
    </location>
</feature>
<comment type="caution">
    <text evidence="9">The sequence shown here is derived from an EMBL/GenBank/DDBJ whole genome shotgun (WGS) entry which is preliminary data.</text>
</comment>
<evidence type="ECO:0000313" key="9">
    <source>
        <dbReference type="EMBL" id="RJX66223.1"/>
    </source>
</evidence>
<evidence type="ECO:0000256" key="2">
    <source>
        <dbReference type="ARBA" id="ARBA00007400"/>
    </source>
</evidence>
<feature type="domain" description="Acyltransferase 3" evidence="8">
    <location>
        <begin position="8"/>
        <end position="300"/>
    </location>
</feature>
<comment type="similarity">
    <text evidence="2">Belongs to the acyltransferase 3 family.</text>
</comment>
<keyword evidence="5 7" id="KW-1133">Transmembrane helix</keyword>
<evidence type="ECO:0000256" key="1">
    <source>
        <dbReference type="ARBA" id="ARBA00004651"/>
    </source>
</evidence>